<protein>
    <recommendedName>
        <fullName evidence="5">Extracellular membrane protein CFEM domain-containing protein</fullName>
    </recommendedName>
</protein>
<evidence type="ECO:0000256" key="2">
    <source>
        <dbReference type="SAM" id="SignalP"/>
    </source>
</evidence>
<evidence type="ECO:0000313" key="4">
    <source>
        <dbReference type="Proteomes" id="UP000284842"/>
    </source>
</evidence>
<dbReference type="InParanoid" id="A0A409YMS3"/>
<accession>A0A409YMS3</accession>
<feature type="signal peptide" evidence="2">
    <location>
        <begin position="1"/>
        <end position="22"/>
    </location>
</feature>
<feature type="chain" id="PRO_5019094523" description="Extracellular membrane protein CFEM domain-containing protein" evidence="2">
    <location>
        <begin position="23"/>
        <end position="282"/>
    </location>
</feature>
<dbReference type="EMBL" id="NHTK01000962">
    <property type="protein sequence ID" value="PPR04328.1"/>
    <property type="molecule type" value="Genomic_DNA"/>
</dbReference>
<dbReference type="Proteomes" id="UP000284842">
    <property type="component" value="Unassembled WGS sequence"/>
</dbReference>
<comment type="caution">
    <text evidence="3">The sequence shown here is derived from an EMBL/GenBank/DDBJ whole genome shotgun (WGS) entry which is preliminary data.</text>
</comment>
<keyword evidence="2" id="KW-0732">Signal</keyword>
<dbReference type="AlphaFoldDB" id="A0A409YMS3"/>
<evidence type="ECO:0000256" key="1">
    <source>
        <dbReference type="SAM" id="MobiDB-lite"/>
    </source>
</evidence>
<reference evidence="3 4" key="1">
    <citation type="journal article" date="2018" name="Evol. Lett.">
        <title>Horizontal gene cluster transfer increased hallucinogenic mushroom diversity.</title>
        <authorList>
            <person name="Reynolds H.T."/>
            <person name="Vijayakumar V."/>
            <person name="Gluck-Thaler E."/>
            <person name="Korotkin H.B."/>
            <person name="Matheny P.B."/>
            <person name="Slot J.C."/>
        </authorList>
    </citation>
    <scope>NUCLEOTIDE SEQUENCE [LARGE SCALE GENOMIC DNA]</scope>
    <source>
        <strain evidence="3 4">2629</strain>
    </source>
</reference>
<organism evidence="3 4">
    <name type="scientific">Panaeolus cyanescens</name>
    <dbReference type="NCBI Taxonomy" id="181874"/>
    <lineage>
        <taxon>Eukaryota</taxon>
        <taxon>Fungi</taxon>
        <taxon>Dikarya</taxon>
        <taxon>Basidiomycota</taxon>
        <taxon>Agaricomycotina</taxon>
        <taxon>Agaricomycetes</taxon>
        <taxon>Agaricomycetidae</taxon>
        <taxon>Agaricales</taxon>
        <taxon>Agaricineae</taxon>
        <taxon>Galeropsidaceae</taxon>
        <taxon>Panaeolus</taxon>
    </lineage>
</organism>
<feature type="region of interest" description="Disordered" evidence="1">
    <location>
        <begin position="138"/>
        <end position="255"/>
    </location>
</feature>
<name>A0A409YMS3_9AGAR</name>
<feature type="compositionally biased region" description="Polar residues" evidence="1">
    <location>
        <begin position="138"/>
        <end position="163"/>
    </location>
</feature>
<feature type="compositionally biased region" description="Low complexity" evidence="1">
    <location>
        <begin position="198"/>
        <end position="246"/>
    </location>
</feature>
<evidence type="ECO:0008006" key="5">
    <source>
        <dbReference type="Google" id="ProtNLM"/>
    </source>
</evidence>
<proteinExistence type="predicted"/>
<gene>
    <name evidence="3" type="ORF">CVT24_013401</name>
</gene>
<evidence type="ECO:0000313" key="3">
    <source>
        <dbReference type="EMBL" id="PPR04328.1"/>
    </source>
</evidence>
<sequence>MHLSLFTLATVVITTLVPGIVAYPGVSSSLSGHTGSLVSRQTSSDCQTACSDSETIVNTCASSSAVTTCLCTTQNAQTLQICINCAASAGDTTSLGDIQEIASGGLLCVTESIKLTFNLDQGFNSACKGSSVPALTVQNGPSATNSDDGSFAPTNTDGSSFGPTASGDAGDTIPLTSVNGAQLPSPTGGSSFGGSSGDGFPSGSSGTSGSLNPPGTNGASGSNNSPNGSTGNSNPSTGTSGSNTSPLVPGQKVPGGASQGTILHTFQLVASLTIVTSMYFVL</sequence>
<keyword evidence="4" id="KW-1185">Reference proteome</keyword>